<feature type="compositionally biased region" description="Basic residues" evidence="8">
    <location>
        <begin position="114"/>
        <end position="123"/>
    </location>
</feature>
<dbReference type="InterPro" id="IPR049017">
    <property type="entry name" value="Nab2_Znf4"/>
</dbReference>
<evidence type="ECO:0000256" key="1">
    <source>
        <dbReference type="ARBA" id="ARBA00004123"/>
    </source>
</evidence>
<feature type="compositionally biased region" description="Low complexity" evidence="8">
    <location>
        <begin position="124"/>
        <end position="133"/>
    </location>
</feature>
<dbReference type="PANTHER" id="PTHR14738">
    <property type="entry name" value="ZINC FINGER CCCH DOMAIN-CONTAINING PROTEIN 14"/>
    <property type="match status" value="1"/>
</dbReference>
<dbReference type="Proteomes" id="UP001294444">
    <property type="component" value="Unassembled WGS sequence"/>
</dbReference>
<keyword evidence="5" id="KW-0863">Zinc-finger</keyword>
<dbReference type="GO" id="GO:0043488">
    <property type="term" value="P:regulation of mRNA stability"/>
    <property type="evidence" value="ECO:0007669"/>
    <property type="project" value="InterPro"/>
</dbReference>
<feature type="domain" description="Nab2 type CCCH zinc finger 4" evidence="9">
    <location>
        <begin position="382"/>
        <end position="407"/>
    </location>
</feature>
<sequence length="584" mass="62611">MSSFRNIDVKLSHIQQLQHSIQIELAKHAYSSEDDPVMAEYIVVMLANQKTAEQITAEMKDLIGAEYDASFTKWIWNATQECLDTAAQATMPSDSTATASEGNAVGSEFSAHTRNSRQQRRSRSPQASSSIARSGREKRHSRSPTAANNKRDDRRTRSRSPSAWGRGERLRRDYSSNEAFNESLRPRTDREEEPLDGKAYWRQKAEERRSNPPPPIVRPAPQQIFQAAYGKALQSTGSSKRNAQRELFPASTSNDVVDLPPPPYAEGNGNGVSIFGRAGMPDPRAPAFVPSASITVSNRPEPVLTGVNSSIFSRIDPMLPNNQSLPTSTSESTAPVTIPNHPSEFPTAPTEASICRWNVDCTNPMCPYSHVSPSNAGPGGDPNALVLSQQVCRYGAKCTNRDCTRSHVSPAVAKIQARSAAPISFALAVPAASTPTSASAASTRTGVLSMDTALPSQSGSRPCRFGAACTRADCFFSHPPNRTVPSSSTSINSGSTADSTTSRTPCRFGLGCTRADCFFSHPPGQRSSGMLGGTSQRLQVFSQSQADEEMEIIIPGSAAAAAAATQAERNGSETVKSSPTVIAT</sequence>
<dbReference type="Pfam" id="PF14608">
    <property type="entry name" value="zf-CCCH_2"/>
    <property type="match status" value="3"/>
</dbReference>
<evidence type="ECO:0000313" key="10">
    <source>
        <dbReference type="EMBL" id="SNX81989.1"/>
    </source>
</evidence>
<name>A0AAJ5C311_9BASI</name>
<dbReference type="EMBL" id="OAPG01000001">
    <property type="protein sequence ID" value="SNX81989.1"/>
    <property type="molecule type" value="Genomic_DNA"/>
</dbReference>
<dbReference type="Gene3D" id="4.10.1000.40">
    <property type="match status" value="3"/>
</dbReference>
<dbReference type="InterPro" id="IPR040366">
    <property type="entry name" value="Nab2/ZC3H14"/>
</dbReference>
<evidence type="ECO:0000313" key="11">
    <source>
        <dbReference type="Proteomes" id="UP001294444"/>
    </source>
</evidence>
<dbReference type="GO" id="GO:0005737">
    <property type="term" value="C:cytoplasm"/>
    <property type="evidence" value="ECO:0007669"/>
    <property type="project" value="TreeGrafter"/>
</dbReference>
<accession>A0AAJ5C311</accession>
<evidence type="ECO:0000256" key="4">
    <source>
        <dbReference type="ARBA" id="ARBA00022737"/>
    </source>
</evidence>
<dbReference type="GO" id="GO:0005634">
    <property type="term" value="C:nucleus"/>
    <property type="evidence" value="ECO:0007669"/>
    <property type="project" value="UniProtKB-SubCell"/>
</dbReference>
<evidence type="ECO:0000256" key="2">
    <source>
        <dbReference type="ARBA" id="ARBA00008423"/>
    </source>
</evidence>
<keyword evidence="4" id="KW-0677">Repeat</keyword>
<keyword evidence="3" id="KW-0479">Metal-binding</keyword>
<comment type="similarity">
    <text evidence="2">Belongs to the ZC3H14 family.</text>
</comment>
<feature type="compositionally biased region" description="Basic and acidic residues" evidence="8">
    <location>
        <begin position="166"/>
        <end position="175"/>
    </location>
</feature>
<dbReference type="Pfam" id="PF21803">
    <property type="entry name" value="Nab2-zf4"/>
    <property type="match status" value="1"/>
</dbReference>
<keyword evidence="6" id="KW-0862">Zinc</keyword>
<comment type="subcellular location">
    <subcellularLocation>
        <location evidence="1">Nucleus</location>
    </subcellularLocation>
</comment>
<organism evidence="10 11">
    <name type="scientific">Melanopsichium pennsylvanicum</name>
    <dbReference type="NCBI Taxonomy" id="63383"/>
    <lineage>
        <taxon>Eukaryota</taxon>
        <taxon>Fungi</taxon>
        <taxon>Dikarya</taxon>
        <taxon>Basidiomycota</taxon>
        <taxon>Ustilaginomycotina</taxon>
        <taxon>Ustilaginomycetes</taxon>
        <taxon>Ustilaginales</taxon>
        <taxon>Ustilaginaceae</taxon>
        <taxon>Melanopsichium</taxon>
    </lineage>
</organism>
<dbReference type="AlphaFoldDB" id="A0AAJ5C311"/>
<dbReference type="GO" id="GO:0008143">
    <property type="term" value="F:poly(A) binding"/>
    <property type="evidence" value="ECO:0007669"/>
    <property type="project" value="InterPro"/>
</dbReference>
<feature type="region of interest" description="Disordered" evidence="8">
    <location>
        <begin position="93"/>
        <end position="196"/>
    </location>
</feature>
<comment type="caution">
    <text evidence="10">The sequence shown here is derived from an EMBL/GenBank/DDBJ whole genome shotgun (WGS) entry which is preliminary data.</text>
</comment>
<evidence type="ECO:0000256" key="7">
    <source>
        <dbReference type="ARBA" id="ARBA00023242"/>
    </source>
</evidence>
<dbReference type="Gene3D" id="1.10.340.40">
    <property type="entry name" value="Nuclear abundant poly(A) RNA-bind protein 2, N-terminal domain"/>
    <property type="match status" value="1"/>
</dbReference>
<keyword evidence="11" id="KW-1185">Reference proteome</keyword>
<keyword evidence="7" id="KW-0539">Nucleus</keyword>
<dbReference type="InterPro" id="IPR043094">
    <property type="entry name" value="Nab2/ZC3H14_N_sf"/>
</dbReference>
<reference evidence="10" key="1">
    <citation type="submission" date="2023-10" db="EMBL/GenBank/DDBJ databases">
        <authorList>
            <person name="Guldener U."/>
        </authorList>
    </citation>
    <scope>NUCLEOTIDE SEQUENCE</scope>
    <source>
        <strain evidence="10">Mp4</strain>
    </source>
</reference>
<feature type="compositionally biased region" description="Polar residues" evidence="8">
    <location>
        <begin position="567"/>
        <end position="584"/>
    </location>
</feature>
<dbReference type="PANTHER" id="PTHR14738:SF29">
    <property type="entry name" value="ZINC FINGER CCCH DOMAIN-CONTAINING PROTEIN 14"/>
    <property type="match status" value="1"/>
</dbReference>
<evidence type="ECO:0000256" key="6">
    <source>
        <dbReference type="ARBA" id="ARBA00022833"/>
    </source>
</evidence>
<proteinExistence type="inferred from homology"/>
<dbReference type="GO" id="GO:0008270">
    <property type="term" value="F:zinc ion binding"/>
    <property type="evidence" value="ECO:0007669"/>
    <property type="project" value="UniProtKB-KW"/>
</dbReference>
<gene>
    <name evidence="10" type="ORF">MEPE_00694</name>
</gene>
<protein>
    <submittedName>
        <fullName evidence="10">Related to NAB2 - nuclear polyadenylated RNA-binding protein required for nuclear mRNA export</fullName>
    </submittedName>
</protein>
<evidence type="ECO:0000256" key="8">
    <source>
        <dbReference type="SAM" id="MobiDB-lite"/>
    </source>
</evidence>
<evidence type="ECO:0000256" key="5">
    <source>
        <dbReference type="ARBA" id="ARBA00022771"/>
    </source>
</evidence>
<evidence type="ECO:0000259" key="9">
    <source>
        <dbReference type="Pfam" id="PF21803"/>
    </source>
</evidence>
<feature type="region of interest" description="Disordered" evidence="8">
    <location>
        <begin position="563"/>
        <end position="584"/>
    </location>
</feature>
<evidence type="ECO:0000256" key="3">
    <source>
        <dbReference type="ARBA" id="ARBA00022723"/>
    </source>
</evidence>